<dbReference type="AlphaFoldDB" id="A0A7C6A8R7"/>
<evidence type="ECO:0000256" key="1">
    <source>
        <dbReference type="SAM" id="Phobius"/>
    </source>
</evidence>
<dbReference type="InterPro" id="IPR043725">
    <property type="entry name" value="DUF5667"/>
</dbReference>
<keyword evidence="1" id="KW-0472">Membrane</keyword>
<organism evidence="3">
    <name type="scientific">candidate division WOR-3 bacterium</name>
    <dbReference type="NCBI Taxonomy" id="2052148"/>
    <lineage>
        <taxon>Bacteria</taxon>
        <taxon>Bacteria division WOR-3</taxon>
    </lineage>
</organism>
<accession>A0A7C6A8R7</accession>
<feature type="domain" description="DUF5667" evidence="2">
    <location>
        <begin position="113"/>
        <end position="214"/>
    </location>
</feature>
<feature type="transmembrane region" description="Helical" evidence="1">
    <location>
        <begin position="89"/>
        <end position="109"/>
    </location>
</feature>
<keyword evidence="1" id="KW-0812">Transmembrane</keyword>
<keyword evidence="1" id="KW-1133">Transmembrane helix</keyword>
<sequence>MGQKIDDLLDKLLTEIEKGRSLKDCLKDYPEFASELEPLLQLVIEIKNLPKPEPRPETLARSIQKALAVPKSKPSSASVFRIFSPLPPIVRIAAVVLFVVLIGWSSLALSRRSIPGDVLYPIKTLTEKVQYLFTFDSERKVTLHLIFANERTKELLLCARRKNRVNKELLNAMLNETSTALKLAGPVSFADAGNLIKAIQRVNQNQIKVLSEIRGCHCDNEIVKEALRLCAERECCIQYRSNPKLKEEYNIYSDSWNQYCNWR</sequence>
<evidence type="ECO:0000313" key="3">
    <source>
        <dbReference type="EMBL" id="HHS51912.1"/>
    </source>
</evidence>
<comment type="caution">
    <text evidence="3">The sequence shown here is derived from an EMBL/GenBank/DDBJ whole genome shotgun (WGS) entry which is preliminary data.</text>
</comment>
<dbReference type="EMBL" id="DTLI01000089">
    <property type="protein sequence ID" value="HHS51912.1"/>
    <property type="molecule type" value="Genomic_DNA"/>
</dbReference>
<evidence type="ECO:0000259" key="2">
    <source>
        <dbReference type="Pfam" id="PF18915"/>
    </source>
</evidence>
<protein>
    <recommendedName>
        <fullName evidence="2">DUF5667 domain-containing protein</fullName>
    </recommendedName>
</protein>
<dbReference type="Pfam" id="PF18915">
    <property type="entry name" value="DUF5667"/>
    <property type="match status" value="1"/>
</dbReference>
<gene>
    <name evidence="3" type="ORF">ENW73_03460</name>
</gene>
<reference evidence="3" key="1">
    <citation type="journal article" date="2020" name="mSystems">
        <title>Genome- and Community-Level Interaction Insights into Carbon Utilization and Element Cycling Functions of Hydrothermarchaeota in Hydrothermal Sediment.</title>
        <authorList>
            <person name="Zhou Z."/>
            <person name="Liu Y."/>
            <person name="Xu W."/>
            <person name="Pan J."/>
            <person name="Luo Z.H."/>
            <person name="Li M."/>
        </authorList>
    </citation>
    <scope>NUCLEOTIDE SEQUENCE [LARGE SCALE GENOMIC DNA]</scope>
    <source>
        <strain evidence="3">SpSt-876</strain>
    </source>
</reference>
<proteinExistence type="predicted"/>
<name>A0A7C6A8R7_UNCW3</name>